<evidence type="ECO:0000259" key="4">
    <source>
        <dbReference type="Pfam" id="PF13193"/>
    </source>
</evidence>
<dbReference type="InterPro" id="IPR000873">
    <property type="entry name" value="AMP-dep_synth/lig_dom"/>
</dbReference>
<keyword evidence="6" id="KW-1185">Reference proteome</keyword>
<dbReference type="FunFam" id="3.30.300.30:FF:000008">
    <property type="entry name" value="2,3-dihydroxybenzoate-AMP ligase"/>
    <property type="match status" value="1"/>
</dbReference>
<proteinExistence type="inferred from homology"/>
<evidence type="ECO:0000256" key="1">
    <source>
        <dbReference type="ARBA" id="ARBA00006432"/>
    </source>
</evidence>
<dbReference type="PANTHER" id="PTHR43767:SF1">
    <property type="entry name" value="NONRIBOSOMAL PEPTIDE SYNTHASE PES1 (EUROFUNG)-RELATED"/>
    <property type="match status" value="1"/>
</dbReference>
<dbReference type="OrthoDB" id="9803968at2"/>
<feature type="domain" description="AMP-binding enzyme C-terminal" evidence="4">
    <location>
        <begin position="421"/>
        <end position="497"/>
    </location>
</feature>
<dbReference type="AlphaFoldDB" id="A0A1I0HKP2"/>
<dbReference type="SUPFAM" id="SSF56801">
    <property type="entry name" value="Acetyl-CoA synthetase-like"/>
    <property type="match status" value="1"/>
</dbReference>
<reference evidence="6" key="1">
    <citation type="submission" date="2016-10" db="EMBL/GenBank/DDBJ databases">
        <authorList>
            <person name="Varghese N."/>
            <person name="Submissions S."/>
        </authorList>
    </citation>
    <scope>NUCLEOTIDE SEQUENCE [LARGE SCALE GENOMIC DNA]</scope>
    <source>
        <strain evidence="6">CGMCC 1.6489</strain>
    </source>
</reference>
<dbReference type="InterPro" id="IPR042099">
    <property type="entry name" value="ANL_N_sf"/>
</dbReference>
<dbReference type="InterPro" id="IPR020845">
    <property type="entry name" value="AMP-binding_CS"/>
</dbReference>
<dbReference type="InterPro" id="IPR045851">
    <property type="entry name" value="AMP-bd_C_sf"/>
</dbReference>
<dbReference type="Pfam" id="PF00501">
    <property type="entry name" value="AMP-binding"/>
    <property type="match status" value="1"/>
</dbReference>
<evidence type="ECO:0000313" key="5">
    <source>
        <dbReference type="EMBL" id="SET84447.1"/>
    </source>
</evidence>
<dbReference type="InterPro" id="IPR050237">
    <property type="entry name" value="ATP-dep_AMP-bd_enzyme"/>
</dbReference>
<dbReference type="InterPro" id="IPR025110">
    <property type="entry name" value="AMP-bd_C"/>
</dbReference>
<dbReference type="RefSeq" id="WP_091854683.1">
    <property type="nucleotide sequence ID" value="NZ_FOHZ01000030.1"/>
</dbReference>
<dbReference type="PANTHER" id="PTHR43767">
    <property type="entry name" value="LONG-CHAIN-FATTY-ACID--COA LIGASE"/>
    <property type="match status" value="1"/>
</dbReference>
<dbReference type="Gene3D" id="3.40.50.12780">
    <property type="entry name" value="N-terminal domain of ligase-like"/>
    <property type="match status" value="1"/>
</dbReference>
<dbReference type="NCBIfam" id="NF004837">
    <property type="entry name" value="PRK06187.1"/>
    <property type="match status" value="1"/>
</dbReference>
<evidence type="ECO:0000313" key="6">
    <source>
        <dbReference type="Proteomes" id="UP000198762"/>
    </source>
</evidence>
<dbReference type="Proteomes" id="UP000198762">
    <property type="component" value="Unassembled WGS sequence"/>
</dbReference>
<dbReference type="EMBL" id="FOHZ01000030">
    <property type="protein sequence ID" value="SET84447.1"/>
    <property type="molecule type" value="Genomic_DNA"/>
</dbReference>
<feature type="domain" description="AMP-dependent synthetase/ligase" evidence="3">
    <location>
        <begin position="8"/>
        <end position="371"/>
    </location>
</feature>
<gene>
    <name evidence="5" type="ORF">SAMN04487962_13025</name>
</gene>
<accession>A0A1I0HKP2</accession>
<protein>
    <submittedName>
        <fullName evidence="5">Long-chain acyl-CoA synthetase</fullName>
    </submittedName>
</protein>
<evidence type="ECO:0000256" key="2">
    <source>
        <dbReference type="ARBA" id="ARBA00022598"/>
    </source>
</evidence>
<dbReference type="PROSITE" id="PS00455">
    <property type="entry name" value="AMP_BINDING"/>
    <property type="match status" value="1"/>
</dbReference>
<name>A0A1I0HKP2_9GAMM</name>
<evidence type="ECO:0000259" key="3">
    <source>
        <dbReference type="Pfam" id="PF00501"/>
    </source>
</evidence>
<dbReference type="STRING" id="430453.SAMN04487962_13025"/>
<dbReference type="Gene3D" id="3.30.300.30">
    <property type="match status" value="1"/>
</dbReference>
<sequence length="516" mass="56182">MFITQTLRRAVQTNAKGTATICGERNQTWAQLQERVARLAGALQELGVGRGDRVAILALNSDRFVEYIYGVAWAGAASNPVNIRLAPAEIAYTLEDSGSSVLFVDDTFAQVLPALRPLLTTVRHVIFIGDGPCPEGCLDYEKLLAESAPVPDADAGGSDLAGLFYTGGTTGKSKGVMLSHDNIVYNALNVLPTLGYDERAVYLHAAPMFHLADMASTFALTKVGGTHVTVPSFDVDAVLQAIATHRVTHSMLVPTMVNMLISSDRIHDYDLSSLERFMYGASPMSEAVLKKAMAMLPHVEFSQGYGQTEAAPLITFLDPRFHVEGGTKLTSAGRPAYGVEVMIMDPEDRELPRGEVGEICARGMNVMQGYWGLREETEQALRNGWLHTGDLGYMDEDGFVYIVDRAKDMIITGGENVFSIEVEDAIYQHPGVQECAVFGVPSEQWGEAVHTVVVPRPGVSLTAEDIIEHCRSRIAGYKLPRSVSFQSEPLPISGAGKILKTELRKPYWEGSQRQVG</sequence>
<dbReference type="GO" id="GO:0016878">
    <property type="term" value="F:acid-thiol ligase activity"/>
    <property type="evidence" value="ECO:0007669"/>
    <property type="project" value="UniProtKB-ARBA"/>
</dbReference>
<dbReference type="CDD" id="cd17631">
    <property type="entry name" value="FACL_FadD13-like"/>
    <property type="match status" value="1"/>
</dbReference>
<keyword evidence="2" id="KW-0436">Ligase</keyword>
<comment type="similarity">
    <text evidence="1">Belongs to the ATP-dependent AMP-binding enzyme family.</text>
</comment>
<dbReference type="Pfam" id="PF13193">
    <property type="entry name" value="AMP-binding_C"/>
    <property type="match status" value="1"/>
</dbReference>
<organism evidence="5 6">
    <name type="scientific">Marinobacter segnicrescens</name>
    <dbReference type="NCBI Taxonomy" id="430453"/>
    <lineage>
        <taxon>Bacteria</taxon>
        <taxon>Pseudomonadati</taxon>
        <taxon>Pseudomonadota</taxon>
        <taxon>Gammaproteobacteria</taxon>
        <taxon>Pseudomonadales</taxon>
        <taxon>Marinobacteraceae</taxon>
        <taxon>Marinobacter</taxon>
    </lineage>
</organism>